<dbReference type="Pfam" id="PF01841">
    <property type="entry name" value="Transglut_core"/>
    <property type="match status" value="1"/>
</dbReference>
<dbReference type="SUPFAM" id="SSF54001">
    <property type="entry name" value="Cysteine proteinases"/>
    <property type="match status" value="1"/>
</dbReference>
<accession>A0A5R8KB10</accession>
<dbReference type="AlphaFoldDB" id="A0A5R8KB10"/>
<reference evidence="2 3" key="1">
    <citation type="submission" date="2019-05" db="EMBL/GenBank/DDBJ databases">
        <title>Verrucobacter flavum gen. nov., sp. nov. a new member of the family Verrucomicrobiaceae.</title>
        <authorList>
            <person name="Szuroczki S."/>
            <person name="Abbaszade G."/>
            <person name="Szabo A."/>
            <person name="Felfoldi T."/>
            <person name="Schumann P."/>
            <person name="Boka K."/>
            <person name="Keki Z."/>
            <person name="Toumi M."/>
            <person name="Toth E."/>
        </authorList>
    </citation>
    <scope>NUCLEOTIDE SEQUENCE [LARGE SCALE GENOMIC DNA]</scope>
    <source>
        <strain evidence="2 3">MG-N-17</strain>
    </source>
</reference>
<dbReference type="InterPro" id="IPR002931">
    <property type="entry name" value="Transglutaminase-like"/>
</dbReference>
<comment type="caution">
    <text evidence="2">The sequence shown here is derived from an EMBL/GenBank/DDBJ whole genome shotgun (WGS) entry which is preliminary data.</text>
</comment>
<dbReference type="PANTHER" id="PTHR33490:SF7">
    <property type="entry name" value="BLR2979 PROTEIN"/>
    <property type="match status" value="1"/>
</dbReference>
<dbReference type="PANTHER" id="PTHR33490">
    <property type="entry name" value="BLR5614 PROTEIN-RELATED"/>
    <property type="match status" value="1"/>
</dbReference>
<proteinExistence type="predicted"/>
<dbReference type="Proteomes" id="UP000306196">
    <property type="component" value="Unassembled WGS sequence"/>
</dbReference>
<evidence type="ECO:0000259" key="1">
    <source>
        <dbReference type="SMART" id="SM00460"/>
    </source>
</evidence>
<dbReference type="OrthoDB" id="9787782at2"/>
<protein>
    <submittedName>
        <fullName evidence="2">Transglutaminase family protein</fullName>
    </submittedName>
</protein>
<evidence type="ECO:0000313" key="3">
    <source>
        <dbReference type="Proteomes" id="UP000306196"/>
    </source>
</evidence>
<dbReference type="RefSeq" id="WP_138087639.1">
    <property type="nucleotide sequence ID" value="NZ_VAUV01000013.1"/>
</dbReference>
<gene>
    <name evidence="2" type="ORF">FEM03_17825</name>
</gene>
<dbReference type="Gene3D" id="3.10.620.30">
    <property type="match status" value="1"/>
</dbReference>
<dbReference type="InterPro" id="IPR038765">
    <property type="entry name" value="Papain-like_cys_pep_sf"/>
</dbReference>
<feature type="domain" description="Transglutaminase-like" evidence="1">
    <location>
        <begin position="176"/>
        <end position="247"/>
    </location>
</feature>
<dbReference type="SMART" id="SM00460">
    <property type="entry name" value="TGc"/>
    <property type="match status" value="1"/>
</dbReference>
<organism evidence="2 3">
    <name type="scientific">Phragmitibacter flavus</name>
    <dbReference type="NCBI Taxonomy" id="2576071"/>
    <lineage>
        <taxon>Bacteria</taxon>
        <taxon>Pseudomonadati</taxon>
        <taxon>Verrucomicrobiota</taxon>
        <taxon>Verrucomicrobiia</taxon>
        <taxon>Verrucomicrobiales</taxon>
        <taxon>Verrucomicrobiaceae</taxon>
        <taxon>Phragmitibacter</taxon>
    </lineage>
</organism>
<dbReference type="Pfam" id="PF08379">
    <property type="entry name" value="Bact_transglu_N"/>
    <property type="match status" value="1"/>
</dbReference>
<sequence>MIYEISHRTTYVYDEPVSISHHMARLSPRAMDTQRCLEHEVTIEPPPTDRAGHVDYFGNPALFFAIRGAHRRLTVTARSKVEVNVGGWIDHAKSESWEVLQQRCRMDRLTEDVMAGEFSFPSRLIYPSEEFAAYARISFQPGRSMLKAALDLNTRINKEFAFDPAATDVATPVDEAFKKRRGVCQDFAHVLIACVRSLGLPAKYVSGYLETLPPPGKVKLVGADASHAWVSVWCGTQLGWVDLDPTNNCIPGTRHITVAHGRDFRDVSPLRGIVIGEGSHELSVAVDVNAVPT</sequence>
<dbReference type="EMBL" id="VAUV01000013">
    <property type="protein sequence ID" value="TLD69496.1"/>
    <property type="molecule type" value="Genomic_DNA"/>
</dbReference>
<evidence type="ECO:0000313" key="2">
    <source>
        <dbReference type="EMBL" id="TLD69496.1"/>
    </source>
</evidence>
<dbReference type="InterPro" id="IPR013589">
    <property type="entry name" value="Bac_transglu_N"/>
</dbReference>
<keyword evidence="3" id="KW-1185">Reference proteome</keyword>
<name>A0A5R8KB10_9BACT</name>